<dbReference type="OrthoDB" id="9807946at2"/>
<dbReference type="InterPro" id="IPR029039">
    <property type="entry name" value="Flavoprotein-like_sf"/>
</dbReference>
<reference evidence="6 7" key="1">
    <citation type="submission" date="2013-06" db="EMBL/GenBank/DDBJ databases">
        <title>Rumen cellulosomics: divergent fiber-degrading strategies revealed by comparative genome-wide analysis of six Ruminococcal strains.</title>
        <authorList>
            <person name="Dassa B."/>
            <person name="Borovok I."/>
            <person name="Lamed R."/>
            <person name="Flint H."/>
            <person name="Yeoman C.J."/>
            <person name="White B."/>
            <person name="Bayer E.A."/>
        </authorList>
    </citation>
    <scope>NUCLEOTIDE SEQUENCE [LARGE SCALE GENOMIC DNA]</scope>
    <source>
        <strain evidence="6 7">SY3</strain>
    </source>
</reference>
<name>A0A011VQE8_RUMAL</name>
<dbReference type="PANTHER" id="PTHR32145:SF20">
    <property type="entry name" value="FLAVOPROTEIN"/>
    <property type="match status" value="1"/>
</dbReference>
<dbReference type="InterPro" id="IPR051285">
    <property type="entry name" value="NADH_oxidoreductase_modular"/>
</dbReference>
<dbReference type="PATRIC" id="fig|1341156.4.peg.3570"/>
<dbReference type="GO" id="GO:0009055">
    <property type="term" value="F:electron transfer activity"/>
    <property type="evidence" value="ECO:0007669"/>
    <property type="project" value="InterPro"/>
</dbReference>
<dbReference type="CDD" id="cd07709">
    <property type="entry name" value="flavodiiron_proteins_MBL-fold"/>
    <property type="match status" value="1"/>
</dbReference>
<protein>
    <submittedName>
        <fullName evidence="6">Flavodoxin</fullName>
    </submittedName>
</protein>
<dbReference type="PROSITE" id="PS50902">
    <property type="entry name" value="FLAVODOXIN_LIKE"/>
    <property type="match status" value="1"/>
</dbReference>
<accession>A0A011VQE8</accession>
<organism evidence="6 7">
    <name type="scientific">Ruminococcus albus SY3</name>
    <dbReference type="NCBI Taxonomy" id="1341156"/>
    <lineage>
        <taxon>Bacteria</taxon>
        <taxon>Bacillati</taxon>
        <taxon>Bacillota</taxon>
        <taxon>Clostridia</taxon>
        <taxon>Eubacteriales</taxon>
        <taxon>Oscillospiraceae</taxon>
        <taxon>Ruminococcus</taxon>
    </lineage>
</organism>
<dbReference type="Gene3D" id="3.40.50.360">
    <property type="match status" value="1"/>
</dbReference>
<dbReference type="GO" id="GO:0016651">
    <property type="term" value="F:oxidoreductase activity, acting on NAD(P)H"/>
    <property type="evidence" value="ECO:0007669"/>
    <property type="project" value="UniProtKB-ARBA"/>
</dbReference>
<evidence type="ECO:0000256" key="4">
    <source>
        <dbReference type="ARBA" id="ARBA00022982"/>
    </source>
</evidence>
<evidence type="ECO:0000256" key="1">
    <source>
        <dbReference type="ARBA" id="ARBA00001962"/>
    </source>
</evidence>
<dbReference type="SMART" id="SM00849">
    <property type="entry name" value="Lactamase_B"/>
    <property type="match status" value="1"/>
</dbReference>
<proteinExistence type="inferred from homology"/>
<dbReference type="SUPFAM" id="SSF56281">
    <property type="entry name" value="Metallo-hydrolase/oxidoreductase"/>
    <property type="match status" value="1"/>
</dbReference>
<evidence type="ECO:0000259" key="5">
    <source>
        <dbReference type="PROSITE" id="PS50902"/>
    </source>
</evidence>
<evidence type="ECO:0000256" key="2">
    <source>
        <dbReference type="ARBA" id="ARBA00007121"/>
    </source>
</evidence>
<dbReference type="Pfam" id="PF19583">
    <property type="entry name" value="ODP"/>
    <property type="match status" value="1"/>
</dbReference>
<dbReference type="InterPro" id="IPR001279">
    <property type="entry name" value="Metallo-B-lactamas"/>
</dbReference>
<dbReference type="Proteomes" id="UP000021369">
    <property type="component" value="Unassembled WGS sequence"/>
</dbReference>
<gene>
    <name evidence="6" type="ORF">RASY3_12730</name>
</gene>
<dbReference type="Gene3D" id="3.60.15.10">
    <property type="entry name" value="Ribonuclease Z/Hydroxyacylglutathione hydrolase-like"/>
    <property type="match status" value="1"/>
</dbReference>
<feature type="domain" description="Flavodoxin-like" evidence="5">
    <location>
        <begin position="247"/>
        <end position="387"/>
    </location>
</feature>
<dbReference type="EMBL" id="JEOB01000004">
    <property type="protein sequence ID" value="EXM37456.1"/>
    <property type="molecule type" value="Genomic_DNA"/>
</dbReference>
<evidence type="ECO:0000313" key="6">
    <source>
        <dbReference type="EMBL" id="EXM37456.1"/>
    </source>
</evidence>
<dbReference type="InterPro" id="IPR045761">
    <property type="entry name" value="ODP_dom"/>
</dbReference>
<dbReference type="RefSeq" id="WP_037288857.1">
    <property type="nucleotide sequence ID" value="NZ_JEOB01000004.1"/>
</dbReference>
<comment type="caution">
    <text evidence="6">The sequence shown here is derived from an EMBL/GenBank/DDBJ whole genome shotgun (WGS) entry which is preliminary data.</text>
</comment>
<dbReference type="InterPro" id="IPR016440">
    <property type="entry name" value="Rubredoxin-O_OxRdtase"/>
</dbReference>
<sequence length="389" mass="43366">MADVKISKSIVYIGADDKDIDLFESQYDVPNGMAYNSYAILDEKVCIMDTADKRVSDVWLANVKKALGDRKADYLVVQHVEPDHSGNIAKLMAEYPDMKVVGNAKTFTMLGQFFDIPDIGARSITVKEGDTLELGSHTLKFFMTPMVHWPEVMMTYEVSEGAFFSADAFGKFGTLDTDEDWACEARRYYFNIVGKYGAQVQAVLKKAAALDIKMILPLHGPILTENLGYYIDLYNTWSSYEPENKGIFIACASIHGNTLAAAEKLKEMLEAKGAEKVSLSDITRDDQAEAVEDAFRYDRLVLMSSSYDGGVFPPMEELLMHLRDKTYRNRKIAIVENGSWAPSAARVIKGYVEKFKDITLVEPVVTIKSALNAESEKALEELADALTAK</sequence>
<dbReference type="InterPro" id="IPR008254">
    <property type="entry name" value="Flavodoxin/NO_synth"/>
</dbReference>
<keyword evidence="4" id="KW-0249">Electron transport</keyword>
<evidence type="ECO:0000313" key="7">
    <source>
        <dbReference type="Proteomes" id="UP000021369"/>
    </source>
</evidence>
<dbReference type="GO" id="GO:0010181">
    <property type="term" value="F:FMN binding"/>
    <property type="evidence" value="ECO:0007669"/>
    <property type="project" value="InterPro"/>
</dbReference>
<comment type="similarity">
    <text evidence="2">In the N-terminal section; belongs to the zinc metallo-hydrolase group 3 family.</text>
</comment>
<comment type="cofactor">
    <cofactor evidence="1">
        <name>Fe cation</name>
        <dbReference type="ChEBI" id="CHEBI:24875"/>
    </cofactor>
</comment>
<dbReference type="PANTHER" id="PTHR32145">
    <property type="entry name" value="DIFLAVIN FLAVOPROTEIN A 2-RELATED"/>
    <property type="match status" value="1"/>
</dbReference>
<dbReference type="AlphaFoldDB" id="A0A011VQE8"/>
<dbReference type="InterPro" id="IPR036866">
    <property type="entry name" value="RibonucZ/Hydroxyglut_hydro"/>
</dbReference>
<keyword evidence="3" id="KW-0813">Transport</keyword>
<dbReference type="GO" id="GO:0046872">
    <property type="term" value="F:metal ion binding"/>
    <property type="evidence" value="ECO:0007669"/>
    <property type="project" value="InterPro"/>
</dbReference>
<dbReference type="SUPFAM" id="SSF52218">
    <property type="entry name" value="Flavoproteins"/>
    <property type="match status" value="1"/>
</dbReference>
<keyword evidence="7" id="KW-1185">Reference proteome</keyword>
<dbReference type="PIRSF" id="PIRSF005243">
    <property type="entry name" value="ROO"/>
    <property type="match status" value="1"/>
</dbReference>
<evidence type="ECO:0000256" key="3">
    <source>
        <dbReference type="ARBA" id="ARBA00022448"/>
    </source>
</evidence>